<dbReference type="PANTHER" id="PTHR33159">
    <property type="entry name" value="RPM1-INTERACTING PROTEIN 4 (RIN4) FAMILY PROTEIN"/>
    <property type="match status" value="1"/>
</dbReference>
<evidence type="ECO:0000313" key="3">
    <source>
        <dbReference type="EMBL" id="GFP93483.1"/>
    </source>
</evidence>
<dbReference type="OrthoDB" id="884875at2759"/>
<feature type="domain" description="RIN4 pathogenic type III effector avirulence factor Avr cleavage site" evidence="2">
    <location>
        <begin position="135"/>
        <end position="167"/>
    </location>
</feature>
<gene>
    <name evidence="3" type="ORF">PHJA_001492700</name>
</gene>
<name>A0A830CBU5_9LAMI</name>
<feature type="compositionally biased region" description="Polar residues" evidence="1">
    <location>
        <begin position="169"/>
        <end position="188"/>
    </location>
</feature>
<feature type="compositionally biased region" description="Polar residues" evidence="1">
    <location>
        <begin position="49"/>
        <end position="61"/>
    </location>
</feature>
<keyword evidence="4" id="KW-1185">Reference proteome</keyword>
<dbReference type="InterPro" id="IPR008700">
    <property type="entry name" value="TypeIII_avirulence_cleave"/>
</dbReference>
<dbReference type="Pfam" id="PF05627">
    <property type="entry name" value="AvrRpt-cleavage"/>
    <property type="match status" value="1"/>
</dbReference>
<feature type="region of interest" description="Disordered" evidence="1">
    <location>
        <begin position="1"/>
        <end position="196"/>
    </location>
</feature>
<reference evidence="3" key="1">
    <citation type="submission" date="2020-07" db="EMBL/GenBank/DDBJ databases">
        <title>Ethylene signaling mediates host invasion by parasitic plants.</title>
        <authorList>
            <person name="Yoshida S."/>
        </authorList>
    </citation>
    <scope>NUCLEOTIDE SEQUENCE</scope>
    <source>
        <strain evidence="3">Okayama</strain>
    </source>
</reference>
<dbReference type="EMBL" id="BMAC01000317">
    <property type="protein sequence ID" value="GFP93483.1"/>
    <property type="molecule type" value="Genomic_DNA"/>
</dbReference>
<evidence type="ECO:0000313" key="4">
    <source>
        <dbReference type="Proteomes" id="UP000653305"/>
    </source>
</evidence>
<sequence>MINPNDPQQNPDMFPNIDPKPKTRPEEPVGRVAPVRPTTPEHRDGDFRQFSNSSARSNNESGYGGRGQRPARVARPSTGSEQGSERSPLHPHFHAKVAGRGGGSPAWEGRNYDNSHGTPVRSRMRPARGDESPDKGATVPKFGAWNENDPQAAENFTHIFKRVRDERNTGTGNPTATPKHTSYSTHSQPSDEPKVN</sequence>
<dbReference type="Proteomes" id="UP000653305">
    <property type="component" value="Unassembled WGS sequence"/>
</dbReference>
<evidence type="ECO:0000259" key="2">
    <source>
        <dbReference type="Pfam" id="PF05627"/>
    </source>
</evidence>
<comment type="caution">
    <text evidence="3">The sequence shown here is derived from an EMBL/GenBank/DDBJ whole genome shotgun (WGS) entry which is preliminary data.</text>
</comment>
<dbReference type="InterPro" id="IPR040387">
    <property type="entry name" value="RIN4/NOI4"/>
</dbReference>
<accession>A0A830CBU5</accession>
<dbReference type="PANTHER" id="PTHR33159:SF6">
    <property type="entry name" value="RPM1-INTERACTING PROTEIN 4"/>
    <property type="match status" value="1"/>
</dbReference>
<feature type="compositionally biased region" description="Polar residues" evidence="1">
    <location>
        <begin position="1"/>
        <end position="11"/>
    </location>
</feature>
<proteinExistence type="predicted"/>
<protein>
    <submittedName>
        <fullName evidence="3">Rpm1-interacting protein 4</fullName>
    </submittedName>
</protein>
<dbReference type="GO" id="GO:0005886">
    <property type="term" value="C:plasma membrane"/>
    <property type="evidence" value="ECO:0007669"/>
    <property type="project" value="TreeGrafter"/>
</dbReference>
<organism evidence="3 4">
    <name type="scientific">Phtheirospermum japonicum</name>
    <dbReference type="NCBI Taxonomy" id="374723"/>
    <lineage>
        <taxon>Eukaryota</taxon>
        <taxon>Viridiplantae</taxon>
        <taxon>Streptophyta</taxon>
        <taxon>Embryophyta</taxon>
        <taxon>Tracheophyta</taxon>
        <taxon>Spermatophyta</taxon>
        <taxon>Magnoliopsida</taxon>
        <taxon>eudicotyledons</taxon>
        <taxon>Gunneridae</taxon>
        <taxon>Pentapetalae</taxon>
        <taxon>asterids</taxon>
        <taxon>lamiids</taxon>
        <taxon>Lamiales</taxon>
        <taxon>Orobanchaceae</taxon>
        <taxon>Orobanchaceae incertae sedis</taxon>
        <taxon>Phtheirospermum</taxon>
    </lineage>
</organism>
<dbReference type="AlphaFoldDB" id="A0A830CBU5"/>
<feature type="compositionally biased region" description="Basic and acidic residues" evidence="1">
    <location>
        <begin position="19"/>
        <end position="29"/>
    </location>
</feature>
<evidence type="ECO:0000256" key="1">
    <source>
        <dbReference type="SAM" id="MobiDB-lite"/>
    </source>
</evidence>